<reference evidence="3" key="1">
    <citation type="submission" date="2018-12" db="EMBL/GenBank/DDBJ databases">
        <title>Tengunoibacter tsumagoiensis gen. nov., sp. nov., Dictyobacter kobayashii sp. nov., D. alpinus sp. nov., and D. joshuensis sp. nov. and description of Dictyobacteraceae fam. nov. within the order Ktedonobacterales isolated from Tengu-no-mugimeshi.</title>
        <authorList>
            <person name="Wang C.M."/>
            <person name="Zheng Y."/>
            <person name="Sakai Y."/>
            <person name="Toyoda A."/>
            <person name="Minakuchi Y."/>
            <person name="Abe K."/>
            <person name="Yokota A."/>
            <person name="Yabe S."/>
        </authorList>
    </citation>
    <scope>NUCLEOTIDE SEQUENCE [LARGE SCALE GENOMIC DNA]</scope>
    <source>
        <strain evidence="3">Uno3</strain>
    </source>
</reference>
<comment type="caution">
    <text evidence="2">The sequence shown here is derived from an EMBL/GenBank/DDBJ whole genome shotgun (WGS) entry which is preliminary data.</text>
</comment>
<proteinExistence type="inferred from homology"/>
<protein>
    <submittedName>
        <fullName evidence="2">Enoyl-CoA hydratase</fullName>
    </submittedName>
</protein>
<comment type="similarity">
    <text evidence="1">Belongs to the enoyl-CoA hydratase/isomerase family.</text>
</comment>
<dbReference type="InterPro" id="IPR001753">
    <property type="entry name" value="Enoyl-CoA_hydra/iso"/>
</dbReference>
<dbReference type="PANTHER" id="PTHR42964">
    <property type="entry name" value="ENOYL-COA HYDRATASE"/>
    <property type="match status" value="1"/>
</dbReference>
<dbReference type="CDD" id="cd06558">
    <property type="entry name" value="crotonase-like"/>
    <property type="match status" value="1"/>
</dbReference>
<dbReference type="OrthoDB" id="9777977at2"/>
<dbReference type="RefSeq" id="WP_126579707.1">
    <property type="nucleotide sequence ID" value="NZ_BIFR01000001.1"/>
</dbReference>
<sequence>MTGPANLSYLTLHYAFQQKVAIVTMNRPEVRNAFNAQFIAEMTQLLTELSLDEGLHAVVLAANGSAFSSGADIQMMQEAISFSKQENIHEAQRLIDLLQLIYTFPCPVVARIQGDAYGGGLGLIAACDLAIAAEGARFAFSEVKLGIAPAVIAPYVIRKIGESYARVLFVTGERFSATRAQQIGLIHSIVPPDQLDNALQKALTELASSAPKALRACKVLALTAGQMDDAIAYHSTAETIAGLRASPEGQEGLRAFLEKRRPDWQNA</sequence>
<dbReference type="Gene3D" id="3.90.226.10">
    <property type="entry name" value="2-enoyl-CoA Hydratase, Chain A, domain 1"/>
    <property type="match status" value="1"/>
</dbReference>
<keyword evidence="3" id="KW-1185">Reference proteome</keyword>
<evidence type="ECO:0000256" key="1">
    <source>
        <dbReference type="ARBA" id="ARBA00005254"/>
    </source>
</evidence>
<gene>
    <name evidence="2" type="ORF">KTT_19030</name>
</gene>
<dbReference type="AlphaFoldDB" id="A0A401ZYW1"/>
<dbReference type="Gene3D" id="1.10.12.10">
    <property type="entry name" value="Lyase 2-enoyl-coa Hydratase, Chain A, domain 2"/>
    <property type="match status" value="1"/>
</dbReference>
<dbReference type="PANTHER" id="PTHR42964:SF1">
    <property type="entry name" value="POLYKETIDE BIOSYNTHESIS ENOYL-COA HYDRATASE PKSH-RELATED"/>
    <property type="match status" value="1"/>
</dbReference>
<organism evidence="2 3">
    <name type="scientific">Tengunoibacter tsumagoiensis</name>
    <dbReference type="NCBI Taxonomy" id="2014871"/>
    <lineage>
        <taxon>Bacteria</taxon>
        <taxon>Bacillati</taxon>
        <taxon>Chloroflexota</taxon>
        <taxon>Ktedonobacteria</taxon>
        <taxon>Ktedonobacterales</taxon>
        <taxon>Dictyobacteraceae</taxon>
        <taxon>Tengunoibacter</taxon>
    </lineage>
</organism>
<dbReference type="SUPFAM" id="SSF52096">
    <property type="entry name" value="ClpP/crotonase"/>
    <property type="match status" value="1"/>
</dbReference>
<dbReference type="Proteomes" id="UP000287352">
    <property type="component" value="Unassembled WGS sequence"/>
</dbReference>
<evidence type="ECO:0000313" key="3">
    <source>
        <dbReference type="Proteomes" id="UP000287352"/>
    </source>
</evidence>
<dbReference type="EMBL" id="BIFR01000001">
    <property type="protein sequence ID" value="GCE12044.1"/>
    <property type="molecule type" value="Genomic_DNA"/>
</dbReference>
<evidence type="ECO:0000313" key="2">
    <source>
        <dbReference type="EMBL" id="GCE12044.1"/>
    </source>
</evidence>
<accession>A0A401ZYW1</accession>
<dbReference type="InterPro" id="IPR029045">
    <property type="entry name" value="ClpP/crotonase-like_dom_sf"/>
</dbReference>
<dbReference type="InterPro" id="IPR014748">
    <property type="entry name" value="Enoyl-CoA_hydra_C"/>
</dbReference>
<dbReference type="InterPro" id="IPR051683">
    <property type="entry name" value="Enoyl-CoA_Hydratase/Isomerase"/>
</dbReference>
<name>A0A401ZYW1_9CHLR</name>
<dbReference type="GO" id="GO:0003824">
    <property type="term" value="F:catalytic activity"/>
    <property type="evidence" value="ECO:0007669"/>
    <property type="project" value="UniProtKB-ARBA"/>
</dbReference>
<dbReference type="Pfam" id="PF00378">
    <property type="entry name" value="ECH_1"/>
    <property type="match status" value="1"/>
</dbReference>